<evidence type="ECO:0000259" key="1">
    <source>
        <dbReference type="PROSITE" id="PS50853"/>
    </source>
</evidence>
<proteinExistence type="predicted"/>
<dbReference type="Pfam" id="PF00041">
    <property type="entry name" value="fn3"/>
    <property type="match status" value="1"/>
</dbReference>
<evidence type="ECO:0000313" key="2">
    <source>
        <dbReference type="EMBL" id="MFD2099908.1"/>
    </source>
</evidence>
<sequence>MDFVSGALPIILNGGINNRLTNLDLQPYFNLNNLVGISPQQYSRQLPEGQYRFCFEVYDQFSGQRISRRSCANIYLVLNDPPLLNVPFRGDLVTAQNPQNIIFNWTPRHINAGAVQYEFTLKELWDTGMDPQAAFLASPPLYQSTTFANTLHYGPAQMPLLEGKTYGWQVRAFVSDGINDTSLFRNNGMSEIYNFTYRADCPPPRFVLSEAENSQTVRINWQMGEHLRYRVQYRKKGYGENDWFGLWSQSNEATIHNLEAGTVYEFRVGGDCIPLSPTQQSTSEGLAFSPIHEFTTPTEDEMAYYNCGIPPEIEIDNQEPLQQLEPHEVFRAGDFPVTVVEIQGNNGRFSGKGVITVPYLADTKIAVGFTNIKINTDYELIDGIVETNYDPSWGNIGNVDAFVEDIGNLFNSITELLSNYRGTEEEVSLLQELNQQQDANIAELLFSPHITAETKNELVANQEVYNTLSEDLIAESTSEDGYDTGSGMANQVIQKNNELQASIEKAEDEVFVGDAYTVLSTDGVYKEVLEKVKTIAEYLKESTELCREQGWGSYKDQGVFPYCLWKEALLPKLFIIAKWTYPL</sequence>
<dbReference type="InterPro" id="IPR003961">
    <property type="entry name" value="FN3_dom"/>
</dbReference>
<feature type="domain" description="Fibronectin type-III" evidence="1">
    <location>
        <begin position="203"/>
        <end position="299"/>
    </location>
</feature>
<name>A0ABW4Y053_9FLAO</name>
<reference evidence="3" key="1">
    <citation type="journal article" date="2019" name="Int. J. Syst. Evol. Microbiol.">
        <title>The Global Catalogue of Microorganisms (GCM) 10K type strain sequencing project: providing services to taxonomists for standard genome sequencing and annotation.</title>
        <authorList>
            <consortium name="The Broad Institute Genomics Platform"/>
            <consortium name="The Broad Institute Genome Sequencing Center for Infectious Disease"/>
            <person name="Wu L."/>
            <person name="Ma J."/>
        </authorList>
    </citation>
    <scope>NUCLEOTIDE SEQUENCE [LARGE SCALE GENOMIC DNA]</scope>
    <source>
        <strain evidence="3">JCM 3389</strain>
    </source>
</reference>
<dbReference type="Gene3D" id="2.60.40.10">
    <property type="entry name" value="Immunoglobulins"/>
    <property type="match status" value="1"/>
</dbReference>
<protein>
    <submittedName>
        <fullName evidence="2">Fibronectin type III domain-containing protein</fullName>
    </submittedName>
</protein>
<dbReference type="PROSITE" id="PS50853">
    <property type="entry name" value="FN3"/>
    <property type="match status" value="1"/>
</dbReference>
<dbReference type="CDD" id="cd00063">
    <property type="entry name" value="FN3"/>
    <property type="match status" value="1"/>
</dbReference>
<dbReference type="InterPro" id="IPR013783">
    <property type="entry name" value="Ig-like_fold"/>
</dbReference>
<dbReference type="Proteomes" id="UP001597342">
    <property type="component" value="Unassembled WGS sequence"/>
</dbReference>
<keyword evidence="3" id="KW-1185">Reference proteome</keyword>
<gene>
    <name evidence="2" type="ORF">ACFSJE_09000</name>
</gene>
<accession>A0ABW4Y053</accession>
<dbReference type="SUPFAM" id="SSF49265">
    <property type="entry name" value="Fibronectin type III"/>
    <property type="match status" value="1"/>
</dbReference>
<organism evidence="2 3">
    <name type="scientific">Flagellimonas iocasae</name>
    <dbReference type="NCBI Taxonomy" id="2055905"/>
    <lineage>
        <taxon>Bacteria</taxon>
        <taxon>Pseudomonadati</taxon>
        <taxon>Bacteroidota</taxon>
        <taxon>Flavobacteriia</taxon>
        <taxon>Flavobacteriales</taxon>
        <taxon>Flavobacteriaceae</taxon>
        <taxon>Flagellimonas</taxon>
    </lineage>
</organism>
<comment type="caution">
    <text evidence="2">The sequence shown here is derived from an EMBL/GenBank/DDBJ whole genome shotgun (WGS) entry which is preliminary data.</text>
</comment>
<dbReference type="RefSeq" id="WP_379830657.1">
    <property type="nucleotide sequence ID" value="NZ_JBHUHU010000003.1"/>
</dbReference>
<dbReference type="InterPro" id="IPR036116">
    <property type="entry name" value="FN3_sf"/>
</dbReference>
<evidence type="ECO:0000313" key="3">
    <source>
        <dbReference type="Proteomes" id="UP001597342"/>
    </source>
</evidence>
<dbReference type="EMBL" id="JBHUHU010000003">
    <property type="protein sequence ID" value="MFD2099908.1"/>
    <property type="molecule type" value="Genomic_DNA"/>
</dbReference>